<dbReference type="AlphaFoldDB" id="A0A9W6L7F7"/>
<dbReference type="Gene3D" id="3.30.1360.120">
    <property type="entry name" value="Probable tRNA modification gtpase trme, domain 1"/>
    <property type="match status" value="1"/>
</dbReference>
<evidence type="ECO:0000313" key="2">
    <source>
        <dbReference type="EMBL" id="GLL14497.1"/>
    </source>
</evidence>
<dbReference type="Pfam" id="PF01571">
    <property type="entry name" value="GCV_T"/>
    <property type="match status" value="1"/>
</dbReference>
<protein>
    <submittedName>
        <fullName evidence="2">Glycine cleavage system protein T</fullName>
    </submittedName>
</protein>
<reference evidence="2" key="2">
    <citation type="submission" date="2023-01" db="EMBL/GenBank/DDBJ databases">
        <authorList>
            <person name="Sun Q."/>
            <person name="Evtushenko L."/>
        </authorList>
    </citation>
    <scope>NUCLEOTIDE SEQUENCE</scope>
    <source>
        <strain evidence="2">VKM Ac-1069</strain>
    </source>
</reference>
<accession>A0A9W6L7F7</accession>
<keyword evidence="3" id="KW-1185">Reference proteome</keyword>
<gene>
    <name evidence="2" type="primary">gcvT_4</name>
    <name evidence="2" type="ORF">GCM10017577_56440</name>
</gene>
<dbReference type="InterPro" id="IPR006222">
    <property type="entry name" value="GCVT_N"/>
</dbReference>
<dbReference type="RefSeq" id="WP_037050598.1">
    <property type="nucleotide sequence ID" value="NZ_BAAAUZ010000032.1"/>
</dbReference>
<dbReference type="InterPro" id="IPR028896">
    <property type="entry name" value="GcvT/YgfZ/DmdA"/>
</dbReference>
<reference evidence="2" key="1">
    <citation type="journal article" date="2014" name="Int. J. Syst. Evol. Microbiol.">
        <title>Complete genome sequence of Corynebacterium casei LMG S-19264T (=DSM 44701T), isolated from a smear-ripened cheese.</title>
        <authorList>
            <consortium name="US DOE Joint Genome Institute (JGI-PGF)"/>
            <person name="Walter F."/>
            <person name="Albersmeier A."/>
            <person name="Kalinowski J."/>
            <person name="Ruckert C."/>
        </authorList>
    </citation>
    <scope>NUCLEOTIDE SEQUENCE</scope>
    <source>
        <strain evidence="2">VKM Ac-1069</strain>
    </source>
</reference>
<proteinExistence type="predicted"/>
<dbReference type="EMBL" id="BSFQ01000032">
    <property type="protein sequence ID" value="GLL14497.1"/>
    <property type="molecule type" value="Genomic_DNA"/>
</dbReference>
<organism evidence="2 3">
    <name type="scientific">Pseudonocardia halophobica</name>
    <dbReference type="NCBI Taxonomy" id="29401"/>
    <lineage>
        <taxon>Bacteria</taxon>
        <taxon>Bacillati</taxon>
        <taxon>Actinomycetota</taxon>
        <taxon>Actinomycetes</taxon>
        <taxon>Pseudonocardiales</taxon>
        <taxon>Pseudonocardiaceae</taxon>
        <taxon>Pseudonocardia</taxon>
    </lineage>
</organism>
<evidence type="ECO:0000259" key="1">
    <source>
        <dbReference type="Pfam" id="PF01571"/>
    </source>
</evidence>
<feature type="domain" description="GCVT N-terminal" evidence="1">
    <location>
        <begin position="35"/>
        <end position="256"/>
    </location>
</feature>
<dbReference type="PANTHER" id="PTHR43757">
    <property type="entry name" value="AMINOMETHYLTRANSFERASE"/>
    <property type="match status" value="1"/>
</dbReference>
<dbReference type="Proteomes" id="UP001143463">
    <property type="component" value="Unassembled WGS sequence"/>
</dbReference>
<evidence type="ECO:0000313" key="3">
    <source>
        <dbReference type="Proteomes" id="UP001143463"/>
    </source>
</evidence>
<comment type="caution">
    <text evidence="2">The sequence shown here is derived from an EMBL/GenBank/DDBJ whole genome shotgun (WGS) entry which is preliminary data.</text>
</comment>
<sequence length="450" mass="49982">MAGESLEAKIARLGGPVRMLRHAPHGPFKSKYPLVHSNWQEEQEAISKTAVLFDQSHHMTDVRFRGPDVTRLLTDTGTNSFATYGPGKAKHLVVCTEDGLMVGTTVLFGLGKEEASLVGPAGAANWVQFQAETGGYNVEVLRDERTEDNVTGRRLYRYEIGGPEAWNILEKVNGGALPFPKFFTMTELTIAGRRVQGLFHTVIGKPGSDSKGMEIFGPAEDGPAVLDALLTAGAEFGLVRAGGIAYYTGATETGYPAQPLPAIYTSERTKAFREWLPGDWYEGKLSIGGSYASEDVEDYYVSPYDFGYGHLVRFDHDFIGREALERDVDRPHRKKVWLIWNDDDVVDTYRSSLFDGENRAKSLETPLPRYARVPADAVMIGDRRVGMSTMAAYTVNFGCWFSVAFLDEAEARDGAEVTLLWGEEDGGTGKRNVEYHRQRPIRCTVRTERR</sequence>
<dbReference type="GO" id="GO:0005829">
    <property type="term" value="C:cytosol"/>
    <property type="evidence" value="ECO:0007669"/>
    <property type="project" value="TreeGrafter"/>
</dbReference>
<dbReference type="InterPro" id="IPR027266">
    <property type="entry name" value="TrmE/GcvT-like"/>
</dbReference>
<dbReference type="SUPFAM" id="SSF103025">
    <property type="entry name" value="Folate-binding domain"/>
    <property type="match status" value="1"/>
</dbReference>
<name>A0A9W6L7F7_9PSEU</name>
<dbReference type="PANTHER" id="PTHR43757:SF2">
    <property type="entry name" value="AMINOMETHYLTRANSFERASE, MITOCHONDRIAL"/>
    <property type="match status" value="1"/>
</dbReference>